<proteinExistence type="predicted"/>
<accession>A0A0F8Z8Z5</accession>
<sequence length="54" mass="6286">TYCEKHCILIHISQLITFGTESQDKHPINKKFKSIENFTKAIALGIEYLIHNQK</sequence>
<gene>
    <name evidence="1" type="ORF">LCGC14_2725210</name>
</gene>
<protein>
    <submittedName>
        <fullName evidence="1">Uncharacterized protein</fullName>
    </submittedName>
</protein>
<evidence type="ECO:0000313" key="1">
    <source>
        <dbReference type="EMBL" id="KKK90223.1"/>
    </source>
</evidence>
<dbReference type="AlphaFoldDB" id="A0A0F8Z8Z5"/>
<reference evidence="1" key="1">
    <citation type="journal article" date="2015" name="Nature">
        <title>Complex archaea that bridge the gap between prokaryotes and eukaryotes.</title>
        <authorList>
            <person name="Spang A."/>
            <person name="Saw J.H."/>
            <person name="Jorgensen S.L."/>
            <person name="Zaremba-Niedzwiedzka K."/>
            <person name="Martijn J."/>
            <person name="Lind A.E."/>
            <person name="van Eijk R."/>
            <person name="Schleper C."/>
            <person name="Guy L."/>
            <person name="Ettema T.J."/>
        </authorList>
    </citation>
    <scope>NUCLEOTIDE SEQUENCE</scope>
</reference>
<comment type="caution">
    <text evidence="1">The sequence shown here is derived from an EMBL/GenBank/DDBJ whole genome shotgun (WGS) entry which is preliminary data.</text>
</comment>
<organism evidence="1">
    <name type="scientific">marine sediment metagenome</name>
    <dbReference type="NCBI Taxonomy" id="412755"/>
    <lineage>
        <taxon>unclassified sequences</taxon>
        <taxon>metagenomes</taxon>
        <taxon>ecological metagenomes</taxon>
    </lineage>
</organism>
<feature type="non-terminal residue" evidence="1">
    <location>
        <position position="1"/>
    </location>
</feature>
<dbReference type="EMBL" id="LAZR01049192">
    <property type="protein sequence ID" value="KKK90223.1"/>
    <property type="molecule type" value="Genomic_DNA"/>
</dbReference>
<name>A0A0F8Z8Z5_9ZZZZ</name>